<feature type="domain" description="UspA" evidence="2">
    <location>
        <begin position="3"/>
        <end position="140"/>
    </location>
</feature>
<proteinExistence type="inferred from homology"/>
<dbReference type="PRINTS" id="PR01438">
    <property type="entry name" value="UNVRSLSTRESS"/>
</dbReference>
<dbReference type="InterPro" id="IPR014729">
    <property type="entry name" value="Rossmann-like_a/b/a_fold"/>
</dbReference>
<organism evidence="3 4">
    <name type="scientific">Dermabacter jinjuensis</name>
    <dbReference type="NCBI Taxonomy" id="1667168"/>
    <lineage>
        <taxon>Bacteria</taxon>
        <taxon>Bacillati</taxon>
        <taxon>Actinomycetota</taxon>
        <taxon>Actinomycetes</taxon>
        <taxon>Micrococcales</taxon>
        <taxon>Dermabacteraceae</taxon>
        <taxon>Dermabacter</taxon>
    </lineage>
</organism>
<sequence>MVVVAAYAPTSQGDAALEAAIRDVAVTDRELLVASFPYADPFEGACCANAEEVQEAINRVSARMSHDERAYLETLKVRVREAGAESSKDIGDFLLRVAREENASVIVIGLRHSAPVGRLMLGQTVKRLLLEAPCPVLVTKD</sequence>
<dbReference type="SUPFAM" id="SSF52402">
    <property type="entry name" value="Adenine nucleotide alpha hydrolases-like"/>
    <property type="match status" value="1"/>
</dbReference>
<evidence type="ECO:0000259" key="2">
    <source>
        <dbReference type="Pfam" id="PF00582"/>
    </source>
</evidence>
<dbReference type="CDD" id="cd00293">
    <property type="entry name" value="USP-like"/>
    <property type="match status" value="1"/>
</dbReference>
<dbReference type="InterPro" id="IPR006016">
    <property type="entry name" value="UspA"/>
</dbReference>
<dbReference type="EMBL" id="CP023482">
    <property type="protein sequence ID" value="ATH96502.1"/>
    <property type="molecule type" value="Genomic_DNA"/>
</dbReference>
<dbReference type="InterPro" id="IPR006015">
    <property type="entry name" value="Universal_stress_UspA"/>
</dbReference>
<reference evidence="3 4" key="1">
    <citation type="journal article" date="2016" name="Int. J. Syst. Evol. Microbiol.">
        <title>Dermabacter jinjuensis sp. nov., a novel species of the genus Dermabacter isolated from a clinical specimen.</title>
        <authorList>
            <person name="Park Y.K."/>
            <person name="Lee K.M."/>
            <person name="Lee W.K."/>
            <person name="Cho M.J."/>
            <person name="Lee H.S."/>
            <person name="Cho Y.G."/>
            <person name="Lee Y.C."/>
            <person name="Lee W.K."/>
            <person name="Seong W.K."/>
            <person name="Hwang K.J."/>
        </authorList>
    </citation>
    <scope>NUCLEOTIDE SEQUENCE [LARGE SCALE GENOMIC DNA]</scope>
    <source>
        <strain evidence="3 4">32T</strain>
    </source>
</reference>
<dbReference type="RefSeq" id="WP_061211813.1">
    <property type="nucleotide sequence ID" value="NZ_CP086002.1"/>
</dbReference>
<name>A0ABN5DMP2_9MICO</name>
<comment type="similarity">
    <text evidence="1">Belongs to the universal stress protein A family.</text>
</comment>
<evidence type="ECO:0000256" key="1">
    <source>
        <dbReference type="ARBA" id="ARBA00008791"/>
    </source>
</evidence>
<dbReference type="GeneID" id="74908705"/>
<evidence type="ECO:0000313" key="3">
    <source>
        <dbReference type="EMBL" id="ATH96502.1"/>
    </source>
</evidence>
<gene>
    <name evidence="3" type="ORF">COP05_04920</name>
</gene>
<keyword evidence="4" id="KW-1185">Reference proteome</keyword>
<dbReference type="Pfam" id="PF00582">
    <property type="entry name" value="Usp"/>
    <property type="match status" value="1"/>
</dbReference>
<evidence type="ECO:0000313" key="4">
    <source>
        <dbReference type="Proteomes" id="UP000815698"/>
    </source>
</evidence>
<dbReference type="Proteomes" id="UP000815698">
    <property type="component" value="Chromosome"/>
</dbReference>
<dbReference type="Gene3D" id="3.40.50.620">
    <property type="entry name" value="HUPs"/>
    <property type="match status" value="1"/>
</dbReference>
<accession>A0ABN5DMP2</accession>
<protein>
    <submittedName>
        <fullName evidence="3">Universal stress protein</fullName>
    </submittedName>
</protein>